<comment type="similarity">
    <text evidence="1">Belongs to the sigma-70 factor family. ECF subfamily.</text>
</comment>
<dbReference type="InterPro" id="IPR013325">
    <property type="entry name" value="RNA_pol_sigma_r2"/>
</dbReference>
<dbReference type="InterPro" id="IPR007627">
    <property type="entry name" value="RNA_pol_sigma70_r2"/>
</dbReference>
<dbReference type="OrthoDB" id="1918609at2"/>
<dbReference type="Gene3D" id="1.10.10.10">
    <property type="entry name" value="Winged helix-like DNA-binding domain superfamily/Winged helix DNA-binding domain"/>
    <property type="match status" value="1"/>
</dbReference>
<dbReference type="Pfam" id="PF04542">
    <property type="entry name" value="Sigma70_r2"/>
    <property type="match status" value="1"/>
</dbReference>
<dbReference type="HOGENOM" id="CLU_047691_3_4_9"/>
<dbReference type="RefSeq" id="WP_006782169.1">
    <property type="nucleotide sequence ID" value="NZ_CP040506.1"/>
</dbReference>
<dbReference type="SUPFAM" id="SSF88659">
    <property type="entry name" value="Sigma3 and sigma4 domains of RNA polymerase sigma factors"/>
    <property type="match status" value="1"/>
</dbReference>
<dbReference type="PANTHER" id="PTHR43133">
    <property type="entry name" value="RNA POLYMERASE ECF-TYPE SIGMA FACTO"/>
    <property type="match status" value="1"/>
</dbReference>
<feature type="domain" description="RNA polymerase sigma-70 region 2" evidence="5">
    <location>
        <begin position="32"/>
        <end position="98"/>
    </location>
</feature>
<dbReference type="PANTHER" id="PTHR43133:SF62">
    <property type="entry name" value="RNA POLYMERASE SIGMA FACTOR SIGZ"/>
    <property type="match status" value="1"/>
</dbReference>
<evidence type="ECO:0000256" key="3">
    <source>
        <dbReference type="ARBA" id="ARBA00023082"/>
    </source>
</evidence>
<dbReference type="EMBL" id="ADLN01000117">
    <property type="protein sequence ID" value="EHI57839.1"/>
    <property type="molecule type" value="Genomic_DNA"/>
</dbReference>
<keyword evidence="8" id="KW-1185">Reference proteome</keyword>
<accession>G5IL00</accession>
<dbReference type="Pfam" id="PF08281">
    <property type="entry name" value="Sigma70_r4_2"/>
    <property type="match status" value="1"/>
</dbReference>
<organism evidence="7 8">
    <name type="scientific">Hungatella hathewayi WAL-18680</name>
    <dbReference type="NCBI Taxonomy" id="742737"/>
    <lineage>
        <taxon>Bacteria</taxon>
        <taxon>Bacillati</taxon>
        <taxon>Bacillota</taxon>
        <taxon>Clostridia</taxon>
        <taxon>Lachnospirales</taxon>
        <taxon>Lachnospiraceae</taxon>
        <taxon>Hungatella</taxon>
    </lineage>
</organism>
<feature type="domain" description="RNA polymerase sigma factor 70 region 4 type 2" evidence="6">
    <location>
        <begin position="127"/>
        <end position="179"/>
    </location>
</feature>
<dbReference type="Gene3D" id="1.10.1740.10">
    <property type="match status" value="1"/>
</dbReference>
<evidence type="ECO:0000256" key="1">
    <source>
        <dbReference type="ARBA" id="ARBA00010641"/>
    </source>
</evidence>
<dbReference type="InterPro" id="IPR014284">
    <property type="entry name" value="RNA_pol_sigma-70_dom"/>
</dbReference>
<dbReference type="GO" id="GO:0006352">
    <property type="term" value="P:DNA-templated transcription initiation"/>
    <property type="evidence" value="ECO:0007669"/>
    <property type="project" value="InterPro"/>
</dbReference>
<evidence type="ECO:0000259" key="6">
    <source>
        <dbReference type="Pfam" id="PF08281"/>
    </source>
</evidence>
<evidence type="ECO:0000259" key="5">
    <source>
        <dbReference type="Pfam" id="PF04542"/>
    </source>
</evidence>
<comment type="caution">
    <text evidence="7">The sequence shown here is derived from an EMBL/GenBank/DDBJ whole genome shotgun (WGS) entry which is preliminary data.</text>
</comment>
<keyword evidence="3" id="KW-0731">Sigma factor</keyword>
<evidence type="ECO:0000313" key="7">
    <source>
        <dbReference type="EMBL" id="EHI57839.1"/>
    </source>
</evidence>
<reference evidence="7 8" key="1">
    <citation type="submission" date="2011-08" db="EMBL/GenBank/DDBJ databases">
        <title>The Genome Sequence of Clostridium hathewayi WAL-18680.</title>
        <authorList>
            <consortium name="The Broad Institute Genome Sequencing Platform"/>
            <person name="Earl A."/>
            <person name="Ward D."/>
            <person name="Feldgarden M."/>
            <person name="Gevers D."/>
            <person name="Finegold S.M."/>
            <person name="Summanen P.H."/>
            <person name="Molitoris D.R."/>
            <person name="Song M."/>
            <person name="Daigneault M."/>
            <person name="Allen-Vercoe E."/>
            <person name="Young S.K."/>
            <person name="Zeng Q."/>
            <person name="Gargeya S."/>
            <person name="Fitzgerald M."/>
            <person name="Haas B."/>
            <person name="Abouelleil A."/>
            <person name="Alvarado L."/>
            <person name="Arachchi H.M."/>
            <person name="Berlin A."/>
            <person name="Brown A."/>
            <person name="Chapman S.B."/>
            <person name="Chen Z."/>
            <person name="Dunbar C."/>
            <person name="Freedman E."/>
            <person name="Gearin G."/>
            <person name="Gellesch M."/>
            <person name="Goldberg J."/>
            <person name="Griggs A."/>
            <person name="Gujja S."/>
            <person name="Heiman D."/>
            <person name="Howarth C."/>
            <person name="Larson L."/>
            <person name="Lui A."/>
            <person name="MacDonald P.J.P."/>
            <person name="Montmayeur A."/>
            <person name="Murphy C."/>
            <person name="Neiman D."/>
            <person name="Pearson M."/>
            <person name="Priest M."/>
            <person name="Roberts A."/>
            <person name="Saif S."/>
            <person name="Shea T."/>
            <person name="Shenoy N."/>
            <person name="Sisk P."/>
            <person name="Stolte C."/>
            <person name="Sykes S."/>
            <person name="Wortman J."/>
            <person name="Nusbaum C."/>
            <person name="Birren B."/>
        </authorList>
    </citation>
    <scope>NUCLEOTIDE SEQUENCE [LARGE SCALE GENOMIC DNA]</scope>
    <source>
        <strain evidence="7 8">WAL-18680</strain>
    </source>
</reference>
<dbReference type="Proteomes" id="UP000005384">
    <property type="component" value="Unassembled WGS sequence"/>
</dbReference>
<gene>
    <name evidence="7" type="ORF">HMPREF9473_04178</name>
</gene>
<keyword evidence="4" id="KW-0804">Transcription</keyword>
<dbReference type="SUPFAM" id="SSF88946">
    <property type="entry name" value="Sigma2 domain of RNA polymerase sigma factors"/>
    <property type="match status" value="1"/>
</dbReference>
<proteinExistence type="inferred from homology"/>
<evidence type="ECO:0008006" key="9">
    <source>
        <dbReference type="Google" id="ProtNLM"/>
    </source>
</evidence>
<dbReference type="InterPro" id="IPR013324">
    <property type="entry name" value="RNA_pol_sigma_r3/r4-like"/>
</dbReference>
<evidence type="ECO:0000256" key="4">
    <source>
        <dbReference type="ARBA" id="ARBA00023163"/>
    </source>
</evidence>
<keyword evidence="2" id="KW-0805">Transcription regulation</keyword>
<dbReference type="GO" id="GO:0003677">
    <property type="term" value="F:DNA binding"/>
    <property type="evidence" value="ECO:0007669"/>
    <property type="project" value="InterPro"/>
</dbReference>
<name>G5IL00_9FIRM</name>
<dbReference type="PATRIC" id="fig|742737.3.peg.4164"/>
<dbReference type="InterPro" id="IPR036388">
    <property type="entry name" value="WH-like_DNA-bd_sf"/>
</dbReference>
<dbReference type="NCBIfam" id="TIGR02937">
    <property type="entry name" value="sigma70-ECF"/>
    <property type="match status" value="1"/>
</dbReference>
<protein>
    <recommendedName>
        <fullName evidence="9">HTH luxR-type domain-containing protein</fullName>
    </recommendedName>
</protein>
<dbReference type="GO" id="GO:0016987">
    <property type="term" value="F:sigma factor activity"/>
    <property type="evidence" value="ECO:0007669"/>
    <property type="project" value="UniProtKB-KW"/>
</dbReference>
<dbReference type="AlphaFoldDB" id="G5IL00"/>
<dbReference type="InterPro" id="IPR039425">
    <property type="entry name" value="RNA_pol_sigma-70-like"/>
</dbReference>
<evidence type="ECO:0000256" key="2">
    <source>
        <dbReference type="ARBA" id="ARBA00023015"/>
    </source>
</evidence>
<dbReference type="InterPro" id="IPR013249">
    <property type="entry name" value="RNA_pol_sigma70_r4_t2"/>
</dbReference>
<evidence type="ECO:0000313" key="8">
    <source>
        <dbReference type="Proteomes" id="UP000005384"/>
    </source>
</evidence>
<sequence length="191" mass="22120">MRKNLSLDDSRLENDRLLSYVAAGDEEAFHRLYENTVRAVYGYILSYVKNPQDAEEVMQETYLKVWTLADSYVSQGKPMAWLFTIARNLCLMRFRQQKYQADMSIYELEEQEPGEVCREIEMAPEKMALLSALSLLKEEDRQIVLLHEAGGLKHREIAENLEMPLATVLSKYNRAIKKMAGYMKQEQAGGR</sequence>